<sequence length="143" mass="15279">MSTATMVVVGSAVSIFVEANVLVVLLQYSEGLVLQSSVCHGYRGRASNAKRKFSGKARLPGVKRKCKAVDPDKAQETTPNHGRAGPSTTTDLEDVVSSVAEGMIPELNKTIETIISKRLDITKGSHVSLNQSATCNNQHSIQN</sequence>
<dbReference type="Proteomes" id="UP000005408">
    <property type="component" value="Unassembled WGS sequence"/>
</dbReference>
<keyword evidence="2" id="KW-0472">Membrane</keyword>
<feature type="transmembrane region" description="Helical" evidence="2">
    <location>
        <begin position="6"/>
        <end position="26"/>
    </location>
</feature>
<evidence type="ECO:0000256" key="2">
    <source>
        <dbReference type="SAM" id="Phobius"/>
    </source>
</evidence>
<reference evidence="3" key="1">
    <citation type="submission" date="2022-08" db="UniProtKB">
        <authorList>
            <consortium name="EnsemblMetazoa"/>
        </authorList>
    </citation>
    <scope>IDENTIFICATION</scope>
    <source>
        <strain evidence="3">05x7-T-G4-1.051#20</strain>
    </source>
</reference>
<protein>
    <submittedName>
        <fullName evidence="3">Uncharacterized protein</fullName>
    </submittedName>
</protein>
<organism evidence="3 4">
    <name type="scientific">Magallana gigas</name>
    <name type="common">Pacific oyster</name>
    <name type="synonym">Crassostrea gigas</name>
    <dbReference type="NCBI Taxonomy" id="29159"/>
    <lineage>
        <taxon>Eukaryota</taxon>
        <taxon>Metazoa</taxon>
        <taxon>Spiralia</taxon>
        <taxon>Lophotrochozoa</taxon>
        <taxon>Mollusca</taxon>
        <taxon>Bivalvia</taxon>
        <taxon>Autobranchia</taxon>
        <taxon>Pteriomorphia</taxon>
        <taxon>Ostreida</taxon>
        <taxon>Ostreoidea</taxon>
        <taxon>Ostreidae</taxon>
        <taxon>Magallana</taxon>
    </lineage>
</organism>
<name>A0A8W8KTC2_MAGGI</name>
<accession>A0A8W8KTC2</accession>
<evidence type="ECO:0000313" key="3">
    <source>
        <dbReference type="EnsemblMetazoa" id="G24874.1:cds"/>
    </source>
</evidence>
<feature type="region of interest" description="Disordered" evidence="1">
    <location>
        <begin position="64"/>
        <end position="91"/>
    </location>
</feature>
<dbReference type="EnsemblMetazoa" id="G24874.1">
    <property type="protein sequence ID" value="G24874.1:cds"/>
    <property type="gene ID" value="G24874"/>
</dbReference>
<keyword evidence="4" id="KW-1185">Reference proteome</keyword>
<evidence type="ECO:0000313" key="4">
    <source>
        <dbReference type="Proteomes" id="UP000005408"/>
    </source>
</evidence>
<dbReference type="AlphaFoldDB" id="A0A8W8KTC2"/>
<feature type="compositionally biased region" description="Polar residues" evidence="1">
    <location>
        <begin position="76"/>
        <end position="90"/>
    </location>
</feature>
<keyword evidence="2" id="KW-0812">Transmembrane</keyword>
<keyword evidence="2" id="KW-1133">Transmembrane helix</keyword>
<evidence type="ECO:0000256" key="1">
    <source>
        <dbReference type="SAM" id="MobiDB-lite"/>
    </source>
</evidence>
<proteinExistence type="predicted"/>